<dbReference type="EMBL" id="CAUWAG010000006">
    <property type="protein sequence ID" value="CAJ2503921.1"/>
    <property type="molecule type" value="Genomic_DNA"/>
</dbReference>
<sequence length="151" mass="15527">MAVPWSNTGHPEGFPDSLSILLAREQEAIDIDPYSSWIDRGKGQAPDLFQALGCPVQGTIAQIKPNDTTPECPIMLKNEDASFTGHPCAVNVTEAAASSMSSSVASLATPSPTTTGSAGSTATPSSAAVPSDPNTWSFVLAACIFGGMAWA</sequence>
<name>A0AAI8VFX5_9PEZI</name>
<evidence type="ECO:0000313" key="3">
    <source>
        <dbReference type="Proteomes" id="UP001295740"/>
    </source>
</evidence>
<accession>A0AAI8VFX5</accession>
<evidence type="ECO:0000256" key="1">
    <source>
        <dbReference type="SAM" id="MobiDB-lite"/>
    </source>
</evidence>
<reference evidence="2" key="1">
    <citation type="submission" date="2023-10" db="EMBL/GenBank/DDBJ databases">
        <authorList>
            <person name="Hackl T."/>
        </authorList>
    </citation>
    <scope>NUCLEOTIDE SEQUENCE</scope>
</reference>
<feature type="region of interest" description="Disordered" evidence="1">
    <location>
        <begin position="101"/>
        <end position="130"/>
    </location>
</feature>
<gene>
    <name evidence="2" type="ORF">KHLLAP_LOCUS4389</name>
</gene>
<organism evidence="2 3">
    <name type="scientific">Anthostomella pinea</name>
    <dbReference type="NCBI Taxonomy" id="933095"/>
    <lineage>
        <taxon>Eukaryota</taxon>
        <taxon>Fungi</taxon>
        <taxon>Dikarya</taxon>
        <taxon>Ascomycota</taxon>
        <taxon>Pezizomycotina</taxon>
        <taxon>Sordariomycetes</taxon>
        <taxon>Xylariomycetidae</taxon>
        <taxon>Xylariales</taxon>
        <taxon>Xylariaceae</taxon>
        <taxon>Anthostomella</taxon>
    </lineage>
</organism>
<dbReference type="Proteomes" id="UP001295740">
    <property type="component" value="Unassembled WGS sequence"/>
</dbReference>
<dbReference type="AlphaFoldDB" id="A0AAI8VFX5"/>
<proteinExistence type="predicted"/>
<keyword evidence="3" id="KW-1185">Reference proteome</keyword>
<protein>
    <submittedName>
        <fullName evidence="2">Uu.00g113150.m01.CDS01</fullName>
    </submittedName>
</protein>
<evidence type="ECO:0000313" key="2">
    <source>
        <dbReference type="EMBL" id="CAJ2503921.1"/>
    </source>
</evidence>
<comment type="caution">
    <text evidence="2">The sequence shown here is derived from an EMBL/GenBank/DDBJ whole genome shotgun (WGS) entry which is preliminary data.</text>
</comment>